<feature type="transmembrane region" description="Helical" evidence="8">
    <location>
        <begin position="187"/>
        <end position="209"/>
    </location>
</feature>
<feature type="transmembrane region" description="Helical" evidence="8">
    <location>
        <begin position="87"/>
        <end position="108"/>
    </location>
</feature>
<gene>
    <name evidence="9" type="ORF">ACFYNZ_02410</name>
</gene>
<keyword evidence="2" id="KW-1003">Cell membrane</keyword>
<sequence>MDGTGTRRGPAGVLAAWGITRAVLLLLVLKVFVLPGPDVTSDVSVIYRGWYEVLRGGTFPLDDVTWQYPPGAALAVLSPAVLPFLDYTAAFVVLAVLADLAVLCLLLYGGRRPGRPLRGARVWTVGAALLGPTLYTRYDVMVAAVAVAALFAGVRRPRAMGALAGFGALLKVWPALLLAGAVRRRSWVAAAVTAAGLGSLFVLALPGALSFLTAQRDRGTEVESLGGLVFQVARNFGWDGQVLLNYGSVEFVGPYVDVVSTASLALTAAAFGWLLWWRLRARLFGPAAPADAAFTAVLLFTVTSRVISPQYVVWLVALAAVCLCFQGSGMGRPAGLVLAAALVTVLEFPVLFGSVVAGDLLGVGLLFVRNGLLVAACATACRALWRSTVPGPTGPVSPVGSSGTRATAR</sequence>
<evidence type="ECO:0000256" key="4">
    <source>
        <dbReference type="ARBA" id="ARBA00022692"/>
    </source>
</evidence>
<feature type="transmembrane region" description="Helical" evidence="8">
    <location>
        <begin position="160"/>
        <end position="180"/>
    </location>
</feature>
<dbReference type="RefSeq" id="WP_388342305.1">
    <property type="nucleotide sequence ID" value="NZ_JBIAFJ010000001.1"/>
</dbReference>
<evidence type="ECO:0000256" key="6">
    <source>
        <dbReference type="ARBA" id="ARBA00023136"/>
    </source>
</evidence>
<feature type="transmembrane region" description="Helical" evidence="8">
    <location>
        <begin position="337"/>
        <end position="357"/>
    </location>
</feature>
<keyword evidence="10" id="KW-1185">Reference proteome</keyword>
<evidence type="ECO:0000313" key="10">
    <source>
        <dbReference type="Proteomes" id="UP001601197"/>
    </source>
</evidence>
<evidence type="ECO:0000256" key="5">
    <source>
        <dbReference type="ARBA" id="ARBA00022989"/>
    </source>
</evidence>
<evidence type="ECO:0000256" key="3">
    <source>
        <dbReference type="ARBA" id="ARBA00022679"/>
    </source>
</evidence>
<feature type="transmembrane region" description="Helical" evidence="8">
    <location>
        <begin position="308"/>
        <end position="325"/>
    </location>
</feature>
<dbReference type="Pfam" id="PF09594">
    <property type="entry name" value="GT87"/>
    <property type="match status" value="1"/>
</dbReference>
<dbReference type="PIRSF" id="PIRSF010361">
    <property type="entry name" value="UCP010361"/>
    <property type="match status" value="1"/>
</dbReference>
<keyword evidence="6 8" id="KW-0472">Membrane</keyword>
<dbReference type="Proteomes" id="UP001601197">
    <property type="component" value="Unassembled WGS sequence"/>
</dbReference>
<comment type="caution">
    <text evidence="9">The sequence shown here is derived from an EMBL/GenBank/DDBJ whole genome shotgun (WGS) entry which is preliminary data.</text>
</comment>
<comment type="similarity">
    <text evidence="7">Belongs to the glycosyltransferase 87 family.</text>
</comment>
<feature type="transmembrane region" description="Helical" evidence="8">
    <location>
        <begin position="255"/>
        <end position="276"/>
    </location>
</feature>
<keyword evidence="3" id="KW-0808">Transferase</keyword>
<dbReference type="EMBL" id="JBIAFJ010000001">
    <property type="protein sequence ID" value="MFE9168373.1"/>
    <property type="molecule type" value="Genomic_DNA"/>
</dbReference>
<dbReference type="InterPro" id="IPR018584">
    <property type="entry name" value="GT87"/>
</dbReference>
<dbReference type="InterPro" id="IPR016570">
    <property type="entry name" value="UCP010361"/>
</dbReference>
<evidence type="ECO:0000313" key="9">
    <source>
        <dbReference type="EMBL" id="MFE9168373.1"/>
    </source>
</evidence>
<keyword evidence="4 8" id="KW-0812">Transmembrane</keyword>
<evidence type="ECO:0000256" key="2">
    <source>
        <dbReference type="ARBA" id="ARBA00022475"/>
    </source>
</evidence>
<keyword evidence="5 8" id="KW-1133">Transmembrane helix</keyword>
<evidence type="ECO:0000256" key="1">
    <source>
        <dbReference type="ARBA" id="ARBA00004651"/>
    </source>
</evidence>
<reference evidence="9 10" key="1">
    <citation type="submission" date="2024-10" db="EMBL/GenBank/DDBJ databases">
        <title>The Natural Products Discovery Center: Release of the First 8490 Sequenced Strains for Exploring Actinobacteria Biosynthetic Diversity.</title>
        <authorList>
            <person name="Kalkreuter E."/>
            <person name="Kautsar S.A."/>
            <person name="Yang D."/>
            <person name="Bader C.D."/>
            <person name="Teijaro C.N."/>
            <person name="Fluegel L."/>
            <person name="Davis C.M."/>
            <person name="Simpson J.R."/>
            <person name="Lauterbach L."/>
            <person name="Steele A.D."/>
            <person name="Gui C."/>
            <person name="Meng S."/>
            <person name="Li G."/>
            <person name="Viehrig K."/>
            <person name="Ye F."/>
            <person name="Su P."/>
            <person name="Kiefer A.F."/>
            <person name="Nichols A."/>
            <person name="Cepeda A.J."/>
            <person name="Yan W."/>
            <person name="Fan B."/>
            <person name="Jiang Y."/>
            <person name="Adhikari A."/>
            <person name="Zheng C.-J."/>
            <person name="Schuster L."/>
            <person name="Cowan T.M."/>
            <person name="Smanski M.J."/>
            <person name="Chevrette M.G."/>
            <person name="De Carvalho L.P.S."/>
            <person name="Shen B."/>
        </authorList>
    </citation>
    <scope>NUCLEOTIDE SEQUENCE [LARGE SCALE GENOMIC DNA]</scope>
    <source>
        <strain evidence="9 10">NPDC007147</strain>
    </source>
</reference>
<evidence type="ECO:0000256" key="8">
    <source>
        <dbReference type="SAM" id="Phobius"/>
    </source>
</evidence>
<organism evidence="9 10">
    <name type="scientific">Streptomyces kebangsaanensis</name>
    <dbReference type="NCBI Taxonomy" id="864058"/>
    <lineage>
        <taxon>Bacteria</taxon>
        <taxon>Bacillati</taxon>
        <taxon>Actinomycetota</taxon>
        <taxon>Actinomycetes</taxon>
        <taxon>Kitasatosporales</taxon>
        <taxon>Streptomycetaceae</taxon>
        <taxon>Streptomyces</taxon>
    </lineage>
</organism>
<accession>A0ABW6KPF8</accession>
<evidence type="ECO:0000256" key="7">
    <source>
        <dbReference type="ARBA" id="ARBA00024033"/>
    </source>
</evidence>
<protein>
    <submittedName>
        <fullName evidence="9">Glycosyltransferase 87 family protein</fullName>
    </submittedName>
</protein>
<feature type="transmembrane region" description="Helical" evidence="8">
    <location>
        <begin position="12"/>
        <end position="33"/>
    </location>
</feature>
<proteinExistence type="inferred from homology"/>
<comment type="subcellular location">
    <subcellularLocation>
        <location evidence="1">Cell membrane</location>
        <topology evidence="1">Multi-pass membrane protein</topology>
    </subcellularLocation>
</comment>
<name>A0ABW6KPF8_9ACTN</name>